<dbReference type="RefSeq" id="XP_034103964.1">
    <property type="nucleotide sequence ID" value="XM_034248073.2"/>
</dbReference>
<keyword evidence="5 8" id="KW-0732">Signal</keyword>
<gene>
    <name evidence="12" type="primary">LOC117567829</name>
</gene>
<dbReference type="EC" id="3.1.3.5" evidence="3"/>
<evidence type="ECO:0000256" key="1">
    <source>
        <dbReference type="ARBA" id="ARBA00000815"/>
    </source>
</evidence>
<dbReference type="GO" id="GO:0005886">
    <property type="term" value="C:plasma membrane"/>
    <property type="evidence" value="ECO:0007669"/>
    <property type="project" value="TreeGrafter"/>
</dbReference>
<dbReference type="OrthoDB" id="7722975at2759"/>
<dbReference type="GO" id="GO:0000166">
    <property type="term" value="F:nucleotide binding"/>
    <property type="evidence" value="ECO:0007669"/>
    <property type="project" value="UniProtKB-KW"/>
</dbReference>
<feature type="domain" description="Calcineurin-like phosphoesterase" evidence="9">
    <location>
        <begin position="34"/>
        <end position="254"/>
    </location>
</feature>
<dbReference type="InterPro" id="IPR006146">
    <property type="entry name" value="5'-Nucleotdase_CS"/>
</dbReference>
<dbReference type="Proteomes" id="UP000515160">
    <property type="component" value="Chromosome 3"/>
</dbReference>
<evidence type="ECO:0000256" key="8">
    <source>
        <dbReference type="RuleBase" id="RU362119"/>
    </source>
</evidence>
<dbReference type="InterPro" id="IPR036907">
    <property type="entry name" value="5'-Nucleotdase_C_sf"/>
</dbReference>
<dbReference type="CDD" id="cd07409">
    <property type="entry name" value="MPP_CD73_N"/>
    <property type="match status" value="1"/>
</dbReference>
<dbReference type="InterPro" id="IPR006179">
    <property type="entry name" value="5_nucleotidase/apyrase"/>
</dbReference>
<dbReference type="GeneID" id="117567829"/>
<dbReference type="PANTHER" id="PTHR11575">
    <property type="entry name" value="5'-NUCLEOTIDASE-RELATED"/>
    <property type="match status" value="1"/>
</dbReference>
<evidence type="ECO:0000313" key="11">
    <source>
        <dbReference type="Proteomes" id="UP000515160"/>
    </source>
</evidence>
<sequence length="571" mass="62980">MLQQWIYVFLLMFGHSWSANIRVSRDAALNEFIILHNNDMHARFEQTSRNGGVCSRYDTSKDKCFGGIARVAHEVRRHREEAKNGGTPVLYLNAGDTYSGTAWFTLFRENITSAFLNKLQPDAMSLGNHEFDETIQSVVPFLNALSFPVLVSNMDMTNEPELLATNKLSNSTVLDVNGVKVGIIGYLTNQTKDDAHINVEFKDEVESINTEATKLKDQGVNIIIALGHSGYQMDLEIAKDCPEVDIVIGGHSHTFLDSSKPVADIADTNPEAVRGPYPTTVTQSSGKKVPVVQAYAYTKYLGKLKVQFDGDGNLVSFDGSPILLNASIAQEQDVLDLLDAYRPAIAAIGERIIGFTKVDLEGGKVCRQRECNLGNLITDSMVYARVLENKGGDYWTDAAVALMGGGGIRGPIDKNAEGSITLRDIMDVLPFTNRLVLTRISGQTLRNALERAATLWSTDASGGFLQLSGIHVEYDFERESGQRVVSASVLCAQCRIPSYSALNETDFYNIITTDFVLSGGDGFELLEKENPHTEVLHKGDIEALQQYLQRAPIVFPHLEERIVFKIPTNTE</sequence>
<evidence type="ECO:0000256" key="4">
    <source>
        <dbReference type="ARBA" id="ARBA00022723"/>
    </source>
</evidence>
<dbReference type="Gene3D" id="3.60.21.10">
    <property type="match status" value="1"/>
</dbReference>
<dbReference type="GO" id="GO:0046872">
    <property type="term" value="F:metal ion binding"/>
    <property type="evidence" value="ECO:0007669"/>
    <property type="project" value="UniProtKB-KW"/>
</dbReference>
<feature type="signal peptide" evidence="8">
    <location>
        <begin position="1"/>
        <end position="18"/>
    </location>
</feature>
<dbReference type="GO" id="GO:0008253">
    <property type="term" value="F:5'-nucleotidase activity"/>
    <property type="evidence" value="ECO:0007669"/>
    <property type="project" value="UniProtKB-EC"/>
</dbReference>
<evidence type="ECO:0000256" key="7">
    <source>
        <dbReference type="ARBA" id="ARBA00022801"/>
    </source>
</evidence>
<dbReference type="InterPro" id="IPR008334">
    <property type="entry name" value="5'-Nucleotdase_C"/>
</dbReference>
<keyword evidence="7 8" id="KW-0378">Hydrolase</keyword>
<feature type="domain" description="5'-Nucleotidase C-terminal" evidence="10">
    <location>
        <begin position="353"/>
        <end position="527"/>
    </location>
</feature>
<dbReference type="PRINTS" id="PR01607">
    <property type="entry name" value="APYRASEFAMLY"/>
</dbReference>
<evidence type="ECO:0000256" key="6">
    <source>
        <dbReference type="ARBA" id="ARBA00022741"/>
    </source>
</evidence>
<reference evidence="12" key="1">
    <citation type="submission" date="2025-08" db="UniProtKB">
        <authorList>
            <consortium name="RefSeq"/>
        </authorList>
    </citation>
    <scope>IDENTIFICATION</scope>
    <source>
        <strain evidence="12">15112-1751.03</strain>
        <tissue evidence="12">Whole Adult</tissue>
    </source>
</reference>
<dbReference type="SUPFAM" id="SSF55816">
    <property type="entry name" value="5'-nucleotidase (syn. UDP-sugar hydrolase), C-terminal domain"/>
    <property type="match status" value="1"/>
</dbReference>
<dbReference type="Pfam" id="PF00149">
    <property type="entry name" value="Metallophos"/>
    <property type="match status" value="1"/>
</dbReference>
<evidence type="ECO:0000256" key="3">
    <source>
        <dbReference type="ARBA" id="ARBA00012643"/>
    </source>
</evidence>
<keyword evidence="11" id="KW-1185">Reference proteome</keyword>
<dbReference type="FunFam" id="3.90.780.10:FF:000001">
    <property type="entry name" value="NT5E isoform 3"/>
    <property type="match status" value="1"/>
</dbReference>
<dbReference type="PANTHER" id="PTHR11575:SF24">
    <property type="entry name" value="5'-NUCLEOTIDASE"/>
    <property type="match status" value="1"/>
</dbReference>
<feature type="chain" id="PRO_5028504537" description="5'-nucleotidase" evidence="8">
    <location>
        <begin position="19"/>
        <end position="571"/>
    </location>
</feature>
<accession>A0A6P8WMU0</accession>
<dbReference type="SUPFAM" id="SSF56300">
    <property type="entry name" value="Metallo-dependent phosphatases"/>
    <property type="match status" value="1"/>
</dbReference>
<evidence type="ECO:0000256" key="5">
    <source>
        <dbReference type="ARBA" id="ARBA00022729"/>
    </source>
</evidence>
<keyword evidence="6 8" id="KW-0547">Nucleotide-binding</keyword>
<name>A0A6P8WMU0_DROAB</name>
<dbReference type="PROSITE" id="PS00786">
    <property type="entry name" value="5_NUCLEOTIDASE_2"/>
    <property type="match status" value="1"/>
</dbReference>
<dbReference type="GO" id="GO:0006196">
    <property type="term" value="P:AMP catabolic process"/>
    <property type="evidence" value="ECO:0007669"/>
    <property type="project" value="TreeGrafter"/>
</dbReference>
<keyword evidence="4" id="KW-0479">Metal-binding</keyword>
<evidence type="ECO:0000259" key="9">
    <source>
        <dbReference type="Pfam" id="PF00149"/>
    </source>
</evidence>
<dbReference type="InterPro" id="IPR018247">
    <property type="entry name" value="EF_Hand_1_Ca_BS"/>
</dbReference>
<dbReference type="Pfam" id="PF02872">
    <property type="entry name" value="5_nucleotid_C"/>
    <property type="match status" value="1"/>
</dbReference>
<dbReference type="Gene3D" id="3.90.780.10">
    <property type="entry name" value="5'-Nucleotidase, C-terminal domain"/>
    <property type="match status" value="1"/>
</dbReference>
<protein>
    <recommendedName>
        <fullName evidence="3">5'-nucleotidase</fullName>
        <ecNumber evidence="3">3.1.3.5</ecNumber>
    </recommendedName>
</protein>
<dbReference type="FunFam" id="3.60.21.10:FF:000020">
    <property type="entry name" value="NT5E isoform 4"/>
    <property type="match status" value="1"/>
</dbReference>
<evidence type="ECO:0000256" key="2">
    <source>
        <dbReference type="ARBA" id="ARBA00006654"/>
    </source>
</evidence>
<evidence type="ECO:0000313" key="12">
    <source>
        <dbReference type="RefSeq" id="XP_034103964.1"/>
    </source>
</evidence>
<organism evidence="11 12">
    <name type="scientific">Drosophila albomicans</name>
    <name type="common">Fruit fly</name>
    <dbReference type="NCBI Taxonomy" id="7291"/>
    <lineage>
        <taxon>Eukaryota</taxon>
        <taxon>Metazoa</taxon>
        <taxon>Ecdysozoa</taxon>
        <taxon>Arthropoda</taxon>
        <taxon>Hexapoda</taxon>
        <taxon>Insecta</taxon>
        <taxon>Pterygota</taxon>
        <taxon>Neoptera</taxon>
        <taxon>Endopterygota</taxon>
        <taxon>Diptera</taxon>
        <taxon>Brachycera</taxon>
        <taxon>Muscomorpha</taxon>
        <taxon>Ephydroidea</taxon>
        <taxon>Drosophilidae</taxon>
        <taxon>Drosophila</taxon>
    </lineage>
</organism>
<dbReference type="AlphaFoldDB" id="A0A6P8WMU0"/>
<comment type="catalytic activity">
    <reaction evidence="1">
        <text>a ribonucleoside 5'-phosphate + H2O = a ribonucleoside + phosphate</text>
        <dbReference type="Rhea" id="RHEA:12484"/>
        <dbReference type="ChEBI" id="CHEBI:15377"/>
        <dbReference type="ChEBI" id="CHEBI:18254"/>
        <dbReference type="ChEBI" id="CHEBI:43474"/>
        <dbReference type="ChEBI" id="CHEBI:58043"/>
        <dbReference type="EC" id="3.1.3.5"/>
    </reaction>
</comment>
<dbReference type="InterPro" id="IPR029052">
    <property type="entry name" value="Metallo-depent_PP-like"/>
</dbReference>
<comment type="similarity">
    <text evidence="2 8">Belongs to the 5'-nucleotidase family.</text>
</comment>
<evidence type="ECO:0000259" key="10">
    <source>
        <dbReference type="Pfam" id="PF02872"/>
    </source>
</evidence>
<dbReference type="PROSITE" id="PS00018">
    <property type="entry name" value="EF_HAND_1"/>
    <property type="match status" value="1"/>
</dbReference>
<dbReference type="InterPro" id="IPR004843">
    <property type="entry name" value="Calcineurin-like_PHP"/>
</dbReference>
<proteinExistence type="inferred from homology"/>